<comment type="caution">
    <text evidence="2">The sequence shown here is derived from an EMBL/GenBank/DDBJ whole genome shotgun (WGS) entry which is preliminary data.</text>
</comment>
<dbReference type="EMBL" id="JAJSOF020000041">
    <property type="protein sequence ID" value="KAJ4425842.1"/>
    <property type="molecule type" value="Genomic_DNA"/>
</dbReference>
<evidence type="ECO:0000313" key="2">
    <source>
        <dbReference type="EMBL" id="KAJ4425842.1"/>
    </source>
</evidence>
<accession>A0ABQ8RW01</accession>
<protein>
    <submittedName>
        <fullName evidence="2">Uncharacterized protein</fullName>
    </submittedName>
</protein>
<evidence type="ECO:0000313" key="3">
    <source>
        <dbReference type="Proteomes" id="UP001148838"/>
    </source>
</evidence>
<keyword evidence="3" id="KW-1185">Reference proteome</keyword>
<sequence>MSPGSSTESCSYWVEGKPGKNLNQVTCPDRDSNPGHLVLRPDALTITPQSLASRGSHSFSRRGSLKVTMDEIKAELEVDPLALETSDDSDEKEKKCILETVLLSTQIKIEGEDNIYDLASEMNYEFQEGNLSHLEVTDMKTECRDNNYVIKTEIKVENTTPVPTSFPVVKSEVDPRPLMMMLWAMTGLRVVFPFQICNMSTEDMPRSGHPSTGRNDENIAKIKRAIDEDRRKTID</sequence>
<dbReference type="Proteomes" id="UP001148838">
    <property type="component" value="Unassembled WGS sequence"/>
</dbReference>
<gene>
    <name evidence="2" type="ORF">ANN_27468</name>
</gene>
<organism evidence="2 3">
    <name type="scientific">Periplaneta americana</name>
    <name type="common">American cockroach</name>
    <name type="synonym">Blatta americana</name>
    <dbReference type="NCBI Taxonomy" id="6978"/>
    <lineage>
        <taxon>Eukaryota</taxon>
        <taxon>Metazoa</taxon>
        <taxon>Ecdysozoa</taxon>
        <taxon>Arthropoda</taxon>
        <taxon>Hexapoda</taxon>
        <taxon>Insecta</taxon>
        <taxon>Pterygota</taxon>
        <taxon>Neoptera</taxon>
        <taxon>Polyneoptera</taxon>
        <taxon>Dictyoptera</taxon>
        <taxon>Blattodea</taxon>
        <taxon>Blattoidea</taxon>
        <taxon>Blattidae</taxon>
        <taxon>Blattinae</taxon>
        <taxon>Periplaneta</taxon>
    </lineage>
</organism>
<evidence type="ECO:0000256" key="1">
    <source>
        <dbReference type="SAM" id="MobiDB-lite"/>
    </source>
</evidence>
<name>A0ABQ8RW01_PERAM</name>
<reference evidence="2 3" key="1">
    <citation type="journal article" date="2022" name="Allergy">
        <title>Genome assembly and annotation of Periplaneta americana reveal a comprehensive cockroach allergen profile.</title>
        <authorList>
            <person name="Wang L."/>
            <person name="Xiong Q."/>
            <person name="Saelim N."/>
            <person name="Wang L."/>
            <person name="Nong W."/>
            <person name="Wan A.T."/>
            <person name="Shi M."/>
            <person name="Liu X."/>
            <person name="Cao Q."/>
            <person name="Hui J.H.L."/>
            <person name="Sookrung N."/>
            <person name="Leung T.F."/>
            <person name="Tungtrongchitr A."/>
            <person name="Tsui S.K.W."/>
        </authorList>
    </citation>
    <scope>NUCLEOTIDE SEQUENCE [LARGE SCALE GENOMIC DNA]</scope>
    <source>
        <strain evidence="2">PWHHKU_190912</strain>
    </source>
</reference>
<feature type="region of interest" description="Disordered" evidence="1">
    <location>
        <begin position="203"/>
        <end position="235"/>
    </location>
</feature>
<proteinExistence type="predicted"/>
<feature type="compositionally biased region" description="Basic and acidic residues" evidence="1">
    <location>
        <begin position="214"/>
        <end position="235"/>
    </location>
</feature>